<proteinExistence type="predicted"/>
<dbReference type="SUPFAM" id="SSF109854">
    <property type="entry name" value="DinB/YfiT-like putative metalloenzymes"/>
    <property type="match status" value="1"/>
</dbReference>
<sequence>MKDRKSAVLAAIDDNWRQFRNSLDRLVSEDLAKPGVLREQSVTDIVGHVTSWEWELVTSLDRGTVEPVGDINLFNEQEKLRKKGTEPRKTVEDMDQVHRSLRDQLAKAPSAYFEPFDPFRDLIDSCTVLHYQEHGSEIRIWAAKNSGSMPSS</sequence>
<dbReference type="InterPro" id="IPR034660">
    <property type="entry name" value="DinB/YfiT-like"/>
</dbReference>
<dbReference type="AlphaFoldDB" id="A0AAJ5ZDF7"/>
<keyword evidence="2" id="KW-1185">Reference proteome</keyword>
<reference evidence="2" key="2">
    <citation type="submission" date="2023-06" db="EMBL/GenBank/DDBJ databases">
        <title>Pangenomics reveal diversification of enzyme families and niche specialization in globally abundant SAR202 bacteria.</title>
        <authorList>
            <person name="Saw J.H.W."/>
        </authorList>
    </citation>
    <scope>NUCLEOTIDE SEQUENCE [LARGE SCALE GENOMIC DNA]</scope>
    <source>
        <strain evidence="2">JH1073</strain>
    </source>
</reference>
<accession>A0AAJ5ZDF7</accession>
<protein>
    <recommendedName>
        <fullName evidence="3">Mycothiol-dependent maleylpyruvate isomerase metal-binding domain-containing protein</fullName>
    </recommendedName>
</protein>
<organism evidence="1 2">
    <name type="scientific">Candidatus Lucifugimonas marina</name>
    <dbReference type="NCBI Taxonomy" id="3038979"/>
    <lineage>
        <taxon>Bacteria</taxon>
        <taxon>Bacillati</taxon>
        <taxon>Chloroflexota</taxon>
        <taxon>Dehalococcoidia</taxon>
        <taxon>SAR202 cluster</taxon>
        <taxon>Candidatus Lucifugimonadales</taxon>
        <taxon>Candidatus Lucifugimonadaceae</taxon>
        <taxon>Candidatus Lucifugimonas</taxon>
    </lineage>
</organism>
<dbReference type="Gene3D" id="1.20.120.450">
    <property type="entry name" value="dinb family like domain"/>
    <property type="match status" value="1"/>
</dbReference>
<evidence type="ECO:0008006" key="3">
    <source>
        <dbReference type="Google" id="ProtNLM"/>
    </source>
</evidence>
<name>A0AAJ5ZDF7_9CHLR</name>
<dbReference type="RefSeq" id="WP_342822641.1">
    <property type="nucleotide sequence ID" value="NZ_CP046146.1"/>
</dbReference>
<evidence type="ECO:0000313" key="1">
    <source>
        <dbReference type="EMBL" id="WFG39193.1"/>
    </source>
</evidence>
<gene>
    <name evidence="1" type="ORF">GKO48_06015</name>
</gene>
<reference evidence="1 2" key="1">
    <citation type="submission" date="2019-11" db="EMBL/GenBank/DDBJ databases">
        <authorList>
            <person name="Cho J.-C."/>
        </authorList>
    </citation>
    <scope>NUCLEOTIDE SEQUENCE [LARGE SCALE GENOMIC DNA]</scope>
    <source>
        <strain evidence="1 2">JH1073</strain>
    </source>
</reference>
<dbReference type="Proteomes" id="UP001219901">
    <property type="component" value="Chromosome"/>
</dbReference>
<dbReference type="EMBL" id="CP046147">
    <property type="protein sequence ID" value="WFG39193.1"/>
    <property type="molecule type" value="Genomic_DNA"/>
</dbReference>
<evidence type="ECO:0000313" key="2">
    <source>
        <dbReference type="Proteomes" id="UP001219901"/>
    </source>
</evidence>